<sequence>MATTLESGKSRMTAQLKIKENEATLLRAYYEEVARDTLGILWHKKLLIVGILLAALLFASIFLVLIGPRYTSAATIHLNFTREERTTGTKIQPIASIDPVALVDGAIRGIRSRATASAVVARLGLDKDPEFARESIVWRVFSIMRTGLGLAAVEPSQRDLAVNELMRKITVTSETRSYLISVAATAGDPERAARLANAVALEYLRGQMLQQLADTQAVAEGELTELSSVYGVRHPSYVLAHTRLDTLQNRLTALRNGPPDDDTVRFVTGQSFVAAEKTLFPSGPRIILILGLTAGAALSVGIWLALRLALRRQPRPDKLAIVGDRAG</sequence>
<evidence type="ECO:0000256" key="4">
    <source>
        <dbReference type="ARBA" id="ARBA00022989"/>
    </source>
</evidence>
<dbReference type="OrthoDB" id="230260at2"/>
<evidence type="ECO:0000313" key="8">
    <source>
        <dbReference type="EMBL" id="SHH09418.1"/>
    </source>
</evidence>
<evidence type="ECO:0000256" key="1">
    <source>
        <dbReference type="ARBA" id="ARBA00004651"/>
    </source>
</evidence>
<evidence type="ECO:0000256" key="2">
    <source>
        <dbReference type="ARBA" id="ARBA00022475"/>
    </source>
</evidence>
<dbReference type="GO" id="GO:0004713">
    <property type="term" value="F:protein tyrosine kinase activity"/>
    <property type="evidence" value="ECO:0007669"/>
    <property type="project" value="TreeGrafter"/>
</dbReference>
<keyword evidence="4 6" id="KW-1133">Transmembrane helix</keyword>
<name>A0A1M5Q5Z2_9BRAD</name>
<keyword evidence="5 6" id="KW-0472">Membrane</keyword>
<comment type="subcellular location">
    <subcellularLocation>
        <location evidence="1">Cell membrane</location>
        <topology evidence="1">Multi-pass membrane protein</topology>
    </subcellularLocation>
</comment>
<dbReference type="InterPro" id="IPR003856">
    <property type="entry name" value="LPS_length_determ_N"/>
</dbReference>
<evidence type="ECO:0000256" key="5">
    <source>
        <dbReference type="ARBA" id="ARBA00023136"/>
    </source>
</evidence>
<keyword evidence="2" id="KW-1003">Cell membrane</keyword>
<evidence type="ECO:0000259" key="7">
    <source>
        <dbReference type="Pfam" id="PF02706"/>
    </source>
</evidence>
<reference evidence="8 9" key="1">
    <citation type="submission" date="2016-11" db="EMBL/GenBank/DDBJ databases">
        <authorList>
            <person name="Jaros S."/>
            <person name="Januszkiewicz K."/>
            <person name="Wedrychowicz H."/>
        </authorList>
    </citation>
    <scope>NUCLEOTIDE SEQUENCE [LARGE SCALE GENOMIC DNA]</scope>
    <source>
        <strain evidence="8 9">GAS242</strain>
    </source>
</reference>
<protein>
    <submittedName>
        <fullName evidence="8">Chain length determinant protein</fullName>
    </submittedName>
</protein>
<dbReference type="InterPro" id="IPR050445">
    <property type="entry name" value="Bact_polysacc_biosynth/exp"/>
</dbReference>
<dbReference type="GO" id="GO:0005886">
    <property type="term" value="C:plasma membrane"/>
    <property type="evidence" value="ECO:0007669"/>
    <property type="project" value="UniProtKB-SubCell"/>
</dbReference>
<feature type="transmembrane region" description="Helical" evidence="6">
    <location>
        <begin position="286"/>
        <end position="306"/>
    </location>
</feature>
<organism evidence="8 9">
    <name type="scientific">Bradyrhizobium erythrophlei</name>
    <dbReference type="NCBI Taxonomy" id="1437360"/>
    <lineage>
        <taxon>Bacteria</taxon>
        <taxon>Pseudomonadati</taxon>
        <taxon>Pseudomonadota</taxon>
        <taxon>Alphaproteobacteria</taxon>
        <taxon>Hyphomicrobiales</taxon>
        <taxon>Nitrobacteraceae</taxon>
        <taxon>Bradyrhizobium</taxon>
    </lineage>
</organism>
<dbReference type="AlphaFoldDB" id="A0A1M5Q5Z2"/>
<keyword evidence="3 6" id="KW-0812">Transmembrane</keyword>
<dbReference type="PANTHER" id="PTHR32309:SF13">
    <property type="entry name" value="FERRIC ENTEROBACTIN TRANSPORT PROTEIN FEPE"/>
    <property type="match status" value="1"/>
</dbReference>
<evidence type="ECO:0000313" key="9">
    <source>
        <dbReference type="Proteomes" id="UP000190675"/>
    </source>
</evidence>
<proteinExistence type="predicted"/>
<evidence type="ECO:0000256" key="3">
    <source>
        <dbReference type="ARBA" id="ARBA00022692"/>
    </source>
</evidence>
<dbReference type="Proteomes" id="UP000190675">
    <property type="component" value="Chromosome I"/>
</dbReference>
<gene>
    <name evidence="8" type="ORF">SAMN05444169_5706</name>
</gene>
<accession>A0A1M5Q5Z2</accession>
<dbReference type="Pfam" id="PF02706">
    <property type="entry name" value="Wzz"/>
    <property type="match status" value="1"/>
</dbReference>
<dbReference type="PANTHER" id="PTHR32309">
    <property type="entry name" value="TYROSINE-PROTEIN KINASE"/>
    <property type="match status" value="1"/>
</dbReference>
<evidence type="ECO:0000256" key="6">
    <source>
        <dbReference type="SAM" id="Phobius"/>
    </source>
</evidence>
<dbReference type="EMBL" id="LT670818">
    <property type="protein sequence ID" value="SHH09418.1"/>
    <property type="molecule type" value="Genomic_DNA"/>
</dbReference>
<feature type="transmembrane region" description="Helical" evidence="6">
    <location>
        <begin position="46"/>
        <end position="66"/>
    </location>
</feature>
<feature type="domain" description="Polysaccharide chain length determinant N-terminal" evidence="7">
    <location>
        <begin position="38"/>
        <end position="120"/>
    </location>
</feature>